<reference evidence="1" key="1">
    <citation type="submission" date="2023-03" db="EMBL/GenBank/DDBJ databases">
        <title>Massive genome expansion in bonnet fungi (Mycena s.s.) driven by repeated elements and novel gene families across ecological guilds.</title>
        <authorList>
            <consortium name="Lawrence Berkeley National Laboratory"/>
            <person name="Harder C.B."/>
            <person name="Miyauchi S."/>
            <person name="Viragh M."/>
            <person name="Kuo A."/>
            <person name="Thoen E."/>
            <person name="Andreopoulos B."/>
            <person name="Lu D."/>
            <person name="Skrede I."/>
            <person name="Drula E."/>
            <person name="Henrissat B."/>
            <person name="Morin E."/>
            <person name="Kohler A."/>
            <person name="Barry K."/>
            <person name="LaButti K."/>
            <person name="Morin E."/>
            <person name="Salamov A."/>
            <person name="Lipzen A."/>
            <person name="Mereny Z."/>
            <person name="Hegedus B."/>
            <person name="Baldrian P."/>
            <person name="Stursova M."/>
            <person name="Weitz H."/>
            <person name="Taylor A."/>
            <person name="Grigoriev I.V."/>
            <person name="Nagy L.G."/>
            <person name="Martin F."/>
            <person name="Kauserud H."/>
        </authorList>
    </citation>
    <scope>NUCLEOTIDE SEQUENCE</scope>
    <source>
        <strain evidence="1">CBHHK182m</strain>
    </source>
</reference>
<evidence type="ECO:0000313" key="3">
    <source>
        <dbReference type="Proteomes" id="UP001215598"/>
    </source>
</evidence>
<dbReference type="EMBL" id="JARKIB010000116">
    <property type="protein sequence ID" value="KAJ7737520.1"/>
    <property type="molecule type" value="Genomic_DNA"/>
</dbReference>
<dbReference type="Proteomes" id="UP001215598">
    <property type="component" value="Unassembled WGS sequence"/>
</dbReference>
<keyword evidence="3" id="KW-1185">Reference proteome</keyword>
<feature type="non-terminal residue" evidence="1">
    <location>
        <position position="180"/>
    </location>
</feature>
<evidence type="ECO:0000313" key="1">
    <source>
        <dbReference type="EMBL" id="KAJ7737520.1"/>
    </source>
</evidence>
<comment type="caution">
    <text evidence="1">The sequence shown here is derived from an EMBL/GenBank/DDBJ whole genome shotgun (WGS) entry which is preliminary data.</text>
</comment>
<feature type="non-terminal residue" evidence="1">
    <location>
        <position position="1"/>
    </location>
</feature>
<proteinExistence type="predicted"/>
<accession>A0AAD7MXN0</accession>
<sequence>KRSQVNWVKNTQWTDHLVEYLTDNPEFRRKLFSDSTAEAKKDGRTKATAKDGKSAQYGDLAKHIFEDDPQEQVRYTNDPGKYATSVETRVRRLKKDYQKCVKSIGATGAGLDPTSVKEGTALASLIGQSHLCIILLYEVRNGFPWWDELHGFWRELPNYNPVGVQSSEPGTDHASAAADL</sequence>
<protein>
    <submittedName>
        <fullName evidence="1">Uncharacterized protein</fullName>
    </submittedName>
</protein>
<organism evidence="1 3">
    <name type="scientific">Mycena metata</name>
    <dbReference type="NCBI Taxonomy" id="1033252"/>
    <lineage>
        <taxon>Eukaryota</taxon>
        <taxon>Fungi</taxon>
        <taxon>Dikarya</taxon>
        <taxon>Basidiomycota</taxon>
        <taxon>Agaricomycotina</taxon>
        <taxon>Agaricomycetes</taxon>
        <taxon>Agaricomycetidae</taxon>
        <taxon>Agaricales</taxon>
        <taxon>Marasmiineae</taxon>
        <taxon>Mycenaceae</taxon>
        <taxon>Mycena</taxon>
    </lineage>
</organism>
<evidence type="ECO:0000313" key="2">
    <source>
        <dbReference type="EMBL" id="KAJ7762134.1"/>
    </source>
</evidence>
<dbReference type="AlphaFoldDB" id="A0AAD7MXN0"/>
<name>A0AAD7MXN0_9AGAR</name>
<gene>
    <name evidence="2" type="ORF">B0H16DRAFT_1230814</name>
    <name evidence="1" type="ORF">B0H16DRAFT_1238060</name>
</gene>
<dbReference type="EMBL" id="JARKIB010000033">
    <property type="protein sequence ID" value="KAJ7762134.1"/>
    <property type="molecule type" value="Genomic_DNA"/>
</dbReference>